<name>A0A6J8C4C8_MYTCO</name>
<feature type="compositionally biased region" description="Polar residues" evidence="1">
    <location>
        <begin position="133"/>
        <end position="170"/>
    </location>
</feature>
<gene>
    <name evidence="2" type="ORF">MCOR_25083</name>
</gene>
<organism evidence="2 3">
    <name type="scientific">Mytilus coruscus</name>
    <name type="common">Sea mussel</name>
    <dbReference type="NCBI Taxonomy" id="42192"/>
    <lineage>
        <taxon>Eukaryota</taxon>
        <taxon>Metazoa</taxon>
        <taxon>Spiralia</taxon>
        <taxon>Lophotrochozoa</taxon>
        <taxon>Mollusca</taxon>
        <taxon>Bivalvia</taxon>
        <taxon>Autobranchia</taxon>
        <taxon>Pteriomorphia</taxon>
        <taxon>Mytilida</taxon>
        <taxon>Mytiloidea</taxon>
        <taxon>Mytilidae</taxon>
        <taxon>Mytilinae</taxon>
        <taxon>Mytilus</taxon>
    </lineage>
</organism>
<dbReference type="EMBL" id="CACVKT020004409">
    <property type="protein sequence ID" value="CAC5389954.1"/>
    <property type="molecule type" value="Genomic_DNA"/>
</dbReference>
<evidence type="ECO:0000313" key="3">
    <source>
        <dbReference type="Proteomes" id="UP000507470"/>
    </source>
</evidence>
<protein>
    <submittedName>
        <fullName evidence="2">Uncharacterized protein</fullName>
    </submittedName>
</protein>
<dbReference type="AlphaFoldDB" id="A0A6J8C4C8"/>
<proteinExistence type="predicted"/>
<feature type="region of interest" description="Disordered" evidence="1">
    <location>
        <begin position="132"/>
        <end position="171"/>
    </location>
</feature>
<dbReference type="Proteomes" id="UP000507470">
    <property type="component" value="Unassembled WGS sequence"/>
</dbReference>
<sequence>MDSESLCNSSEDLFFFKTRNKYPYNSSTYGSSSSGDTFNLKLRNGKLRTAINALTDAFKMVMETIDHLIQKPVDILMAGVDSENSTNRTTLKKSETELQKVAFLLQHGLKRMREAMQEQSRAIKVLSELEQFTPGQSKSPDVEQSSVKSETINPLSEMDQMSEQQENEQTLAEKCKIQNQWEAIQQLLDADKTNAQTVCNHQQLELERNSEKSRDIQLLTKENILGRGNPESTDNDPKLQQFDGKSLSTFSKEDLMQVATKTKLQLNDILMFLDIDDSRENLCKVRERKNLILSRFHIHKNRPNFAVALLLKLVCNNEEEAVLDKEQKLLEIFGKNDVLSDNYNMQSHNLYLHAAGSFEQAQGQTDGMPPRFLGSPRRRRPRDSIHNVIIKPGHFVCDCPVNQVPTSLN</sequence>
<reference evidence="2 3" key="1">
    <citation type="submission" date="2020-06" db="EMBL/GenBank/DDBJ databases">
        <authorList>
            <person name="Li R."/>
            <person name="Bekaert M."/>
        </authorList>
    </citation>
    <scope>NUCLEOTIDE SEQUENCE [LARGE SCALE GENOMIC DNA]</scope>
    <source>
        <strain evidence="3">wild</strain>
    </source>
</reference>
<evidence type="ECO:0000313" key="2">
    <source>
        <dbReference type="EMBL" id="CAC5389954.1"/>
    </source>
</evidence>
<evidence type="ECO:0000256" key="1">
    <source>
        <dbReference type="SAM" id="MobiDB-lite"/>
    </source>
</evidence>
<accession>A0A6J8C4C8</accession>
<keyword evidence="3" id="KW-1185">Reference proteome</keyword>